<keyword evidence="2" id="KW-1185">Reference proteome</keyword>
<name>A0A7Y0HUH2_9BIFI</name>
<dbReference type="AlphaFoldDB" id="A0A7Y0HUH2"/>
<gene>
    <name evidence="1" type="ORF">G1C95_1932</name>
</gene>
<comment type="caution">
    <text evidence="1">The sequence shown here is derived from an EMBL/GenBank/DDBJ whole genome shotgun (WGS) entry which is preliminary data.</text>
</comment>
<proteinExistence type="predicted"/>
<sequence>MSKQPLALTGLTELKYQRVQSCLELQKHVSTRYVYALSTALELLSVEKPHIPRGAQRADTLYVVIRAHNARFRSPNLSFVAWSWPLETVTVERQLVCTSPACTWAMMSSIITLEELIVLGDAMMRRDKRLRRASISDFIAYLDSVDDWLKQPENKGKRSFRGMRNCRRALRLMRECSDSSQETRSCIALMRYGFDHPEFNYPIRNPKNGKTLYIDMAYPEFRVAIEYEGSHHADQWLADVTRQQLIEDEGWDYSQITKLNLGNDQSEEKLAQRVAQSIERQTGVLVPLTERQSIQHLCDGRRTRIQPLWKRLGITENSSPRGKQTIVESEQGIKIDGSAAGFTDHNGINPGSVFDRTVQYGDDLDNIA</sequence>
<organism evidence="1 2">
    <name type="scientific">Bifidobacterium oedipodis</name>
    <dbReference type="NCBI Taxonomy" id="2675322"/>
    <lineage>
        <taxon>Bacteria</taxon>
        <taxon>Bacillati</taxon>
        <taxon>Actinomycetota</taxon>
        <taxon>Actinomycetes</taxon>
        <taxon>Bifidobacteriales</taxon>
        <taxon>Bifidobacteriaceae</taxon>
        <taxon>Bifidobacterium</taxon>
    </lineage>
</organism>
<dbReference type="RefSeq" id="WP_240947523.1">
    <property type="nucleotide sequence ID" value="NZ_JAAIII010000006.1"/>
</dbReference>
<evidence type="ECO:0000313" key="2">
    <source>
        <dbReference type="Proteomes" id="UP000532194"/>
    </source>
</evidence>
<dbReference type="EMBL" id="JAAIII010000006">
    <property type="protein sequence ID" value="NMM94744.1"/>
    <property type="molecule type" value="Genomic_DNA"/>
</dbReference>
<protein>
    <recommendedName>
        <fullName evidence="3">DUF559 domain-containing protein</fullName>
    </recommendedName>
</protein>
<evidence type="ECO:0000313" key="1">
    <source>
        <dbReference type="EMBL" id="NMM94744.1"/>
    </source>
</evidence>
<accession>A0A7Y0HUH2</accession>
<reference evidence="1 2" key="1">
    <citation type="submission" date="2020-02" db="EMBL/GenBank/DDBJ databases">
        <title>Characterization of phylogenetic diversity of novel bifidobacterial species isolated in Czech ZOOs.</title>
        <authorList>
            <person name="Lugli G.A."/>
            <person name="Vera N.B."/>
            <person name="Ventura M."/>
        </authorList>
    </citation>
    <scope>NUCLEOTIDE SEQUENCE [LARGE SCALE GENOMIC DNA]</scope>
    <source>
        <strain evidence="1 2">DSM 109957</strain>
    </source>
</reference>
<dbReference type="Proteomes" id="UP000532194">
    <property type="component" value="Unassembled WGS sequence"/>
</dbReference>
<evidence type="ECO:0008006" key="3">
    <source>
        <dbReference type="Google" id="ProtNLM"/>
    </source>
</evidence>